<organism evidence="15">
    <name type="scientific">Timema douglasi</name>
    <name type="common">Walking stick</name>
    <dbReference type="NCBI Taxonomy" id="61478"/>
    <lineage>
        <taxon>Eukaryota</taxon>
        <taxon>Metazoa</taxon>
        <taxon>Ecdysozoa</taxon>
        <taxon>Arthropoda</taxon>
        <taxon>Hexapoda</taxon>
        <taxon>Insecta</taxon>
        <taxon>Pterygota</taxon>
        <taxon>Neoptera</taxon>
        <taxon>Polyneoptera</taxon>
        <taxon>Phasmatodea</taxon>
        <taxon>Timematodea</taxon>
        <taxon>Timematoidea</taxon>
        <taxon>Timematidae</taxon>
        <taxon>Timema</taxon>
    </lineage>
</organism>
<dbReference type="SUPFAM" id="SSF56784">
    <property type="entry name" value="HAD-like"/>
    <property type="match status" value="1"/>
</dbReference>
<evidence type="ECO:0000256" key="4">
    <source>
        <dbReference type="ARBA" id="ARBA00022692"/>
    </source>
</evidence>
<dbReference type="Gene3D" id="1.20.1110.10">
    <property type="entry name" value="Calcium-transporting ATPase, transmembrane domain"/>
    <property type="match status" value="1"/>
</dbReference>
<dbReference type="InterPro" id="IPR036412">
    <property type="entry name" value="HAD-like_sf"/>
</dbReference>
<dbReference type="InterPro" id="IPR001757">
    <property type="entry name" value="P_typ_ATPase"/>
</dbReference>
<dbReference type="SUPFAM" id="SSF81665">
    <property type="entry name" value="Calcium ATPase, transmembrane domain M"/>
    <property type="match status" value="1"/>
</dbReference>
<dbReference type="InterPro" id="IPR023299">
    <property type="entry name" value="ATPase_P-typ_cyto_dom_N"/>
</dbReference>
<keyword evidence="4 13" id="KW-0812">Transmembrane</keyword>
<evidence type="ECO:0000256" key="6">
    <source>
        <dbReference type="ARBA" id="ARBA00022741"/>
    </source>
</evidence>
<evidence type="ECO:0000256" key="3">
    <source>
        <dbReference type="ARBA" id="ARBA00022553"/>
    </source>
</evidence>
<dbReference type="Gene3D" id="3.40.50.1000">
    <property type="entry name" value="HAD superfamily/HAD-like"/>
    <property type="match status" value="2"/>
</dbReference>
<dbReference type="GO" id="GO:0005524">
    <property type="term" value="F:ATP binding"/>
    <property type="evidence" value="ECO:0007669"/>
    <property type="project" value="UniProtKB-KW"/>
</dbReference>
<sequence length="1079" mass="121771">MINFYAIFKPQPPIYPEPIDPHENFFLKLIHTSIIADCSPGESRQIRYFHLHHVKYVWDNENASFSRLLGLEGEKYTIAQLLDHSQGLTLQEQQQKLQLYGKNVIDIEVKSYWTLFVEEVFNPFYIFQVFSVILWSLDDYYYYAGCVFVLSAISIITSLIQTKKQSLALYDLVAASNVHTVTVCYRDGHCKIVEADLLVPGDLILIPPHGCHMTCDALLLSGNCIVNESMLTGECVPVTKTPPSHSDEIYDPNFHKRHTLFSGTHVIQTRFYGNNKVTAVVIRTGFYTSKGELIRSILFPKPVDFKFYSDAFKFVADIETILLRTLDIVTIVVPPALPAAMTVGTVYSLNRLKKLKIFCIAPPKINICGKVKLVCFDKTGTLTEDGLDIWGVLGCENSKFHSSLVSSPLKLDVTSPLVAAMATCHTLTNIEGKLTGDPLDLTMFEATQWDLIEPGHDTNRYDMLTPTVVKPMRKTSARQFFCLYRPEGRASQARSAMGHRLLPIPYEIGIVRQFPFSSSRQCMTVIARTLGSNHMTLYCKGAPEKISCLCRPNSIPEDFGSVLMNFTSAGYRVIALSYKPMDLKFNWLQAQKIKREQVETDLEFIGLLITQNMLKPESLPVIQELTAARIRCVMATGGDFAFLYYRPWHVLGDNILTAVSVARNCGMVLPNEWVIQVKAQAPDETHSSRITYKILDTTVENSYAYSDCMSIMECEKWHFALDGKSWAAVCSHFPELLPYILTKGIVFSRMGPDQKTQLVEYLQNLDYIVAMCGDGANDCGALKAAHIGISLSEAEASVAAPFTSQIANIKCVLHLIREGRCALVTSFGVFKFMALYSLIQFISVLLLYMHGTMLGNVQFLYIDLVITTTLAVVMGRTGPTSKLVPQRPLGSLVAAVNVIPLLLQIVLTLVVQVAALYFLIQQDWFQPISPKDGEELIQCWENTSVFCVSCYQYLILATIYSKGYPYRNPFYTNSLFLLTLLSLTVFTTVLLVNPIDPLAEFFELMPLGEHKDMKHFRLWLLVLPFIHLISALIIEVYIANTKWLKDLVHFLTRKRVPKNKYKRVSEMTPTKLHWIAEIT</sequence>
<keyword evidence="9" id="KW-1278">Translocase</keyword>
<dbReference type="Pfam" id="PF00122">
    <property type="entry name" value="E1-E2_ATPase"/>
    <property type="match status" value="1"/>
</dbReference>
<dbReference type="InterPro" id="IPR004014">
    <property type="entry name" value="ATPase_P-typ_cation-transptr_N"/>
</dbReference>
<keyword evidence="6" id="KW-0547">Nucleotide-binding</keyword>
<keyword evidence="11 13" id="KW-0472">Membrane</keyword>
<comment type="subcellular location">
    <subcellularLocation>
        <location evidence="1">Membrane</location>
        <topology evidence="1">Multi-pass membrane protein</topology>
    </subcellularLocation>
</comment>
<dbReference type="Pfam" id="PF13246">
    <property type="entry name" value="Cation_ATPase"/>
    <property type="match status" value="1"/>
</dbReference>
<feature type="domain" description="Cation-transporting P-type ATPase N-terminal" evidence="14">
    <location>
        <begin position="72"/>
        <end position="140"/>
    </location>
</feature>
<dbReference type="PANTHER" id="PTHR45630">
    <property type="entry name" value="CATION-TRANSPORTING ATPASE-RELATED"/>
    <property type="match status" value="1"/>
</dbReference>
<dbReference type="PANTHER" id="PTHR45630:SF8">
    <property type="entry name" value="CATION-TRANSPORTING ATPASE"/>
    <property type="match status" value="1"/>
</dbReference>
<dbReference type="GO" id="GO:0019829">
    <property type="term" value="F:ATPase-coupled monoatomic cation transmembrane transporter activity"/>
    <property type="evidence" value="ECO:0007669"/>
    <property type="project" value="TreeGrafter"/>
</dbReference>
<evidence type="ECO:0000313" key="15">
    <source>
        <dbReference type="EMBL" id="CAD7199084.1"/>
    </source>
</evidence>
<feature type="transmembrane region" description="Helical" evidence="13">
    <location>
        <begin position="1016"/>
        <end position="1039"/>
    </location>
</feature>
<dbReference type="InterPro" id="IPR059000">
    <property type="entry name" value="ATPase_P-type_domA"/>
</dbReference>
<dbReference type="InterPro" id="IPR006544">
    <property type="entry name" value="P-type_TPase_V"/>
</dbReference>
<dbReference type="FunFam" id="3.40.50.1000:FF:000068">
    <property type="entry name" value="Cation-transporting ATPase"/>
    <property type="match status" value="1"/>
</dbReference>
<dbReference type="InterPro" id="IPR018303">
    <property type="entry name" value="ATPase_P-typ_P_site"/>
</dbReference>
<evidence type="ECO:0000256" key="9">
    <source>
        <dbReference type="ARBA" id="ARBA00022967"/>
    </source>
</evidence>
<evidence type="ECO:0000256" key="12">
    <source>
        <dbReference type="ARBA" id="ARBA00049360"/>
    </source>
</evidence>
<keyword evidence="8" id="KW-0460">Magnesium</keyword>
<dbReference type="Gene3D" id="2.70.150.10">
    <property type="entry name" value="Calcium-transporting ATPase, cytoplasmic transduction domain A"/>
    <property type="match status" value="1"/>
</dbReference>
<proteinExistence type="inferred from homology"/>
<dbReference type="GO" id="GO:0046872">
    <property type="term" value="F:metal ion binding"/>
    <property type="evidence" value="ECO:0007669"/>
    <property type="project" value="UniProtKB-KW"/>
</dbReference>
<keyword evidence="10 13" id="KW-1133">Transmembrane helix</keyword>
<keyword evidence="5" id="KW-0479">Metal-binding</keyword>
<dbReference type="Pfam" id="PF00690">
    <property type="entry name" value="Cation_ATPase_N"/>
    <property type="match status" value="1"/>
</dbReference>
<dbReference type="GO" id="GO:0140358">
    <property type="term" value="F:P-type transmembrane transporter activity"/>
    <property type="evidence" value="ECO:0007669"/>
    <property type="project" value="InterPro"/>
</dbReference>
<protein>
    <recommendedName>
        <fullName evidence="14">Cation-transporting P-type ATPase N-terminal domain-containing protein</fullName>
    </recommendedName>
</protein>
<dbReference type="EMBL" id="OA566562">
    <property type="protein sequence ID" value="CAD7199084.1"/>
    <property type="molecule type" value="Genomic_DNA"/>
</dbReference>
<dbReference type="NCBIfam" id="TIGR01494">
    <property type="entry name" value="ATPase_P-type"/>
    <property type="match status" value="2"/>
</dbReference>
<dbReference type="PRINTS" id="PR00119">
    <property type="entry name" value="CATATPASE"/>
</dbReference>
<evidence type="ECO:0000256" key="8">
    <source>
        <dbReference type="ARBA" id="ARBA00022842"/>
    </source>
</evidence>
<feature type="transmembrane region" description="Helical" evidence="13">
    <location>
        <begin position="889"/>
        <end position="920"/>
    </location>
</feature>
<dbReference type="NCBIfam" id="TIGR01657">
    <property type="entry name" value="P-ATPase-V"/>
    <property type="match status" value="1"/>
</dbReference>
<evidence type="ECO:0000256" key="10">
    <source>
        <dbReference type="ARBA" id="ARBA00022989"/>
    </source>
</evidence>
<evidence type="ECO:0000256" key="11">
    <source>
        <dbReference type="ARBA" id="ARBA00023136"/>
    </source>
</evidence>
<dbReference type="GO" id="GO:0015203">
    <property type="term" value="F:polyamine transmembrane transporter activity"/>
    <property type="evidence" value="ECO:0007669"/>
    <property type="project" value="TreeGrafter"/>
</dbReference>
<evidence type="ECO:0000256" key="13">
    <source>
        <dbReference type="SAM" id="Phobius"/>
    </source>
</evidence>
<dbReference type="InterPro" id="IPR008250">
    <property type="entry name" value="ATPase_P-typ_transduc_dom_A_sf"/>
</dbReference>
<keyword evidence="3" id="KW-0597">Phosphoprotein</keyword>
<dbReference type="Gene3D" id="3.40.1110.10">
    <property type="entry name" value="Calcium-transporting ATPase, cytoplasmic domain N"/>
    <property type="match status" value="1"/>
</dbReference>
<dbReference type="GO" id="GO:0006874">
    <property type="term" value="P:intracellular calcium ion homeostasis"/>
    <property type="evidence" value="ECO:0007669"/>
    <property type="project" value="TreeGrafter"/>
</dbReference>
<evidence type="ECO:0000256" key="1">
    <source>
        <dbReference type="ARBA" id="ARBA00004141"/>
    </source>
</evidence>
<dbReference type="InterPro" id="IPR023214">
    <property type="entry name" value="HAD_sf"/>
</dbReference>
<dbReference type="SUPFAM" id="SSF81660">
    <property type="entry name" value="Metal cation-transporting ATPase, ATP-binding domain N"/>
    <property type="match status" value="1"/>
</dbReference>
<feature type="transmembrane region" description="Helical" evidence="13">
    <location>
        <begin position="859"/>
        <end position="877"/>
    </location>
</feature>
<dbReference type="SMART" id="SM00831">
    <property type="entry name" value="Cation_ATPase_N"/>
    <property type="match status" value="1"/>
</dbReference>
<feature type="transmembrane region" description="Helical" evidence="13">
    <location>
        <begin position="975"/>
        <end position="995"/>
    </location>
</feature>
<dbReference type="GO" id="GO:0016020">
    <property type="term" value="C:membrane"/>
    <property type="evidence" value="ECO:0007669"/>
    <property type="project" value="UniProtKB-SubCell"/>
</dbReference>
<evidence type="ECO:0000259" key="14">
    <source>
        <dbReference type="SMART" id="SM00831"/>
    </source>
</evidence>
<evidence type="ECO:0000256" key="2">
    <source>
        <dbReference type="ARBA" id="ARBA00006000"/>
    </source>
</evidence>
<feature type="transmembrane region" description="Helical" evidence="13">
    <location>
        <begin position="823"/>
        <end position="847"/>
    </location>
</feature>
<dbReference type="InterPro" id="IPR023298">
    <property type="entry name" value="ATPase_P-typ_TM_dom_sf"/>
</dbReference>
<name>A0A7R8VJV3_TIMDO</name>
<keyword evidence="7" id="KW-0067">ATP-binding</keyword>
<reference evidence="15" key="1">
    <citation type="submission" date="2020-11" db="EMBL/GenBank/DDBJ databases">
        <authorList>
            <person name="Tran Van P."/>
        </authorList>
    </citation>
    <scope>NUCLEOTIDE SEQUENCE</scope>
</reference>
<dbReference type="SUPFAM" id="SSF81653">
    <property type="entry name" value="Calcium ATPase, transduction domain A"/>
    <property type="match status" value="1"/>
</dbReference>
<comment type="similarity">
    <text evidence="2">Belongs to the cation transport ATPase (P-type) (TC 3.A.3) family. Type V subfamily.</text>
</comment>
<dbReference type="AlphaFoldDB" id="A0A7R8VJV3"/>
<evidence type="ECO:0000256" key="7">
    <source>
        <dbReference type="ARBA" id="ARBA00022840"/>
    </source>
</evidence>
<dbReference type="FunFam" id="3.40.1110.10:FF:000026">
    <property type="entry name" value="Cation-transporting ATPase"/>
    <property type="match status" value="1"/>
</dbReference>
<gene>
    <name evidence="15" type="ORF">TDIB3V08_LOCUS5350</name>
</gene>
<accession>A0A7R8VJV3</accession>
<dbReference type="PROSITE" id="PS00154">
    <property type="entry name" value="ATPASE_E1_E2"/>
    <property type="match status" value="1"/>
</dbReference>
<dbReference type="GO" id="GO:0016887">
    <property type="term" value="F:ATP hydrolysis activity"/>
    <property type="evidence" value="ECO:0007669"/>
    <property type="project" value="InterPro"/>
</dbReference>
<comment type="catalytic activity">
    <reaction evidence="12">
        <text>ATP + H2O = ADP + phosphate + H(+)</text>
        <dbReference type="Rhea" id="RHEA:13065"/>
        <dbReference type="ChEBI" id="CHEBI:15377"/>
        <dbReference type="ChEBI" id="CHEBI:15378"/>
        <dbReference type="ChEBI" id="CHEBI:30616"/>
        <dbReference type="ChEBI" id="CHEBI:43474"/>
        <dbReference type="ChEBI" id="CHEBI:456216"/>
    </reaction>
</comment>
<evidence type="ECO:0000256" key="5">
    <source>
        <dbReference type="ARBA" id="ARBA00022723"/>
    </source>
</evidence>